<dbReference type="PRINTS" id="PR00455">
    <property type="entry name" value="HTHTETR"/>
</dbReference>
<dbReference type="PANTHER" id="PTHR30055:SF234">
    <property type="entry name" value="HTH-TYPE TRANSCRIPTIONAL REGULATOR BETI"/>
    <property type="match status" value="1"/>
</dbReference>
<dbReference type="Pfam" id="PF00440">
    <property type="entry name" value="TetR_N"/>
    <property type="match status" value="1"/>
</dbReference>
<organism evidence="6 7">
    <name type="scientific">Sphingobium cyanobacteriorum</name>
    <dbReference type="NCBI Taxonomy" id="3063954"/>
    <lineage>
        <taxon>Bacteria</taxon>
        <taxon>Pseudomonadati</taxon>
        <taxon>Pseudomonadota</taxon>
        <taxon>Alphaproteobacteria</taxon>
        <taxon>Sphingomonadales</taxon>
        <taxon>Sphingomonadaceae</taxon>
        <taxon>Sphingobium</taxon>
    </lineage>
</organism>
<dbReference type="EMBL" id="JAUQOM010000009">
    <property type="protein sequence ID" value="MDO7836588.1"/>
    <property type="molecule type" value="Genomic_DNA"/>
</dbReference>
<dbReference type="SUPFAM" id="SSF46689">
    <property type="entry name" value="Homeodomain-like"/>
    <property type="match status" value="1"/>
</dbReference>
<evidence type="ECO:0000256" key="3">
    <source>
        <dbReference type="ARBA" id="ARBA00023163"/>
    </source>
</evidence>
<sequence length="201" mass="22467">MIMSKLPKQDRGHERRNDILDAAGRILIELGEQGVSMHAVAASAGASTGSMYHFFRNRGQLLDALFERHLERMKAFLPPHSLDAPEPWRAMSVDQLIDGLFGQALAYFARHPDAIILVATRDLSFPAFKEVVATVLKHRMDARKAEEVAKMLVAVSTGTLQYLQKQPTLSPDILINHIPRVLASYLSSCEAQHCLPDQQER</sequence>
<evidence type="ECO:0000256" key="4">
    <source>
        <dbReference type="PROSITE-ProRule" id="PRU00335"/>
    </source>
</evidence>
<accession>A0ABT8ZR76</accession>
<evidence type="ECO:0000313" key="7">
    <source>
        <dbReference type="Proteomes" id="UP001176471"/>
    </source>
</evidence>
<proteinExistence type="predicted"/>
<dbReference type="InterPro" id="IPR050109">
    <property type="entry name" value="HTH-type_TetR-like_transc_reg"/>
</dbReference>
<keyword evidence="2 4" id="KW-0238">DNA-binding</keyword>
<dbReference type="PROSITE" id="PS50977">
    <property type="entry name" value="HTH_TETR_2"/>
    <property type="match status" value="1"/>
</dbReference>
<evidence type="ECO:0000256" key="2">
    <source>
        <dbReference type="ARBA" id="ARBA00023125"/>
    </source>
</evidence>
<keyword evidence="3" id="KW-0804">Transcription</keyword>
<evidence type="ECO:0000259" key="5">
    <source>
        <dbReference type="PROSITE" id="PS50977"/>
    </source>
</evidence>
<dbReference type="RefSeq" id="WP_304537005.1">
    <property type="nucleotide sequence ID" value="NZ_JAUQOM010000009.1"/>
</dbReference>
<dbReference type="Gene3D" id="1.10.357.10">
    <property type="entry name" value="Tetracycline Repressor, domain 2"/>
    <property type="match status" value="1"/>
</dbReference>
<gene>
    <name evidence="6" type="ORF">Q4610_16195</name>
</gene>
<evidence type="ECO:0000313" key="6">
    <source>
        <dbReference type="EMBL" id="MDO7836588.1"/>
    </source>
</evidence>
<dbReference type="InterPro" id="IPR009057">
    <property type="entry name" value="Homeodomain-like_sf"/>
</dbReference>
<protein>
    <submittedName>
        <fullName evidence="6">TetR/AcrR family transcriptional regulator</fullName>
    </submittedName>
</protein>
<feature type="domain" description="HTH tetR-type" evidence="5">
    <location>
        <begin position="13"/>
        <end position="73"/>
    </location>
</feature>
<comment type="caution">
    <text evidence="6">The sequence shown here is derived from an EMBL/GenBank/DDBJ whole genome shotgun (WGS) entry which is preliminary data.</text>
</comment>
<name>A0ABT8ZR76_9SPHN</name>
<dbReference type="InterPro" id="IPR001647">
    <property type="entry name" value="HTH_TetR"/>
</dbReference>
<evidence type="ECO:0000256" key="1">
    <source>
        <dbReference type="ARBA" id="ARBA00023015"/>
    </source>
</evidence>
<dbReference type="PANTHER" id="PTHR30055">
    <property type="entry name" value="HTH-TYPE TRANSCRIPTIONAL REGULATOR RUTR"/>
    <property type="match status" value="1"/>
</dbReference>
<keyword evidence="1" id="KW-0805">Transcription regulation</keyword>
<keyword evidence="7" id="KW-1185">Reference proteome</keyword>
<reference evidence="6" key="1">
    <citation type="submission" date="2023-07" db="EMBL/GenBank/DDBJ databases">
        <title>Bacterial whole genome sequence for Sphingobium sp. HBC34.</title>
        <authorList>
            <person name="Le V."/>
            <person name="Ko S.-R."/>
            <person name="Ahn C.-Y."/>
            <person name="Oh H.-M."/>
        </authorList>
    </citation>
    <scope>NUCLEOTIDE SEQUENCE</scope>
    <source>
        <strain evidence="6">HBC34</strain>
    </source>
</reference>
<feature type="DNA-binding region" description="H-T-H motif" evidence="4">
    <location>
        <begin position="36"/>
        <end position="55"/>
    </location>
</feature>
<dbReference type="Proteomes" id="UP001176471">
    <property type="component" value="Unassembled WGS sequence"/>
</dbReference>